<dbReference type="InterPro" id="IPR044851">
    <property type="entry name" value="Wax_synthase"/>
</dbReference>
<comment type="caution">
    <text evidence="12">The sequence shown here is derived from an EMBL/GenBank/DDBJ whole genome shotgun (WGS) entry which is preliminary data.</text>
</comment>
<evidence type="ECO:0000256" key="7">
    <source>
        <dbReference type="ARBA" id="ARBA00023136"/>
    </source>
</evidence>
<evidence type="ECO:0000256" key="10">
    <source>
        <dbReference type="SAM" id="Phobius"/>
    </source>
</evidence>
<dbReference type="PANTHER" id="PTHR31595:SF77">
    <property type="entry name" value="ACYL-COA--STEROL O-ACYLTRANSFERASE 1-LIKE"/>
    <property type="match status" value="1"/>
</dbReference>
<evidence type="ECO:0000256" key="6">
    <source>
        <dbReference type="ARBA" id="ARBA00023098"/>
    </source>
</evidence>
<dbReference type="Pfam" id="PF13813">
    <property type="entry name" value="MBOAT_2"/>
    <property type="match status" value="1"/>
</dbReference>
<gene>
    <name evidence="12" type="ORF">RHSIM_Rhsim02G0100500</name>
</gene>
<keyword evidence="7 10" id="KW-0472">Membrane</keyword>
<dbReference type="AlphaFoldDB" id="A0A834HA62"/>
<comment type="subcellular location">
    <subcellularLocation>
        <location evidence="1">Membrane</location>
        <topology evidence="1">Multi-pass membrane protein</topology>
    </subcellularLocation>
</comment>
<feature type="transmembrane region" description="Helical" evidence="10">
    <location>
        <begin position="223"/>
        <end position="244"/>
    </location>
</feature>
<evidence type="ECO:0000256" key="1">
    <source>
        <dbReference type="ARBA" id="ARBA00004141"/>
    </source>
</evidence>
<keyword evidence="4 10" id="KW-0812">Transmembrane</keyword>
<organism evidence="12 13">
    <name type="scientific">Rhododendron simsii</name>
    <name type="common">Sims's rhododendron</name>
    <dbReference type="NCBI Taxonomy" id="118357"/>
    <lineage>
        <taxon>Eukaryota</taxon>
        <taxon>Viridiplantae</taxon>
        <taxon>Streptophyta</taxon>
        <taxon>Embryophyta</taxon>
        <taxon>Tracheophyta</taxon>
        <taxon>Spermatophyta</taxon>
        <taxon>Magnoliopsida</taxon>
        <taxon>eudicotyledons</taxon>
        <taxon>Gunneridae</taxon>
        <taxon>Pentapetalae</taxon>
        <taxon>asterids</taxon>
        <taxon>Ericales</taxon>
        <taxon>Ericaceae</taxon>
        <taxon>Ericoideae</taxon>
        <taxon>Rhodoreae</taxon>
        <taxon>Rhododendron</taxon>
    </lineage>
</organism>
<evidence type="ECO:0000256" key="8">
    <source>
        <dbReference type="ARBA" id="ARBA00023315"/>
    </source>
</evidence>
<reference evidence="12" key="1">
    <citation type="submission" date="2019-11" db="EMBL/GenBank/DDBJ databases">
        <authorList>
            <person name="Liu Y."/>
            <person name="Hou J."/>
            <person name="Li T.-Q."/>
            <person name="Guan C.-H."/>
            <person name="Wu X."/>
            <person name="Wu H.-Z."/>
            <person name="Ling F."/>
            <person name="Zhang R."/>
            <person name="Shi X.-G."/>
            <person name="Ren J.-P."/>
            <person name="Chen E.-F."/>
            <person name="Sun J.-M."/>
        </authorList>
    </citation>
    <scope>NUCLEOTIDE SEQUENCE</scope>
    <source>
        <strain evidence="12">Adult_tree_wgs_1</strain>
        <tissue evidence="12">Leaves</tissue>
    </source>
</reference>
<evidence type="ECO:0000313" key="13">
    <source>
        <dbReference type="Proteomes" id="UP000626092"/>
    </source>
</evidence>
<protein>
    <recommendedName>
        <fullName evidence="11">Wax synthase domain-containing protein</fullName>
    </recommendedName>
</protein>
<dbReference type="InterPro" id="IPR032805">
    <property type="entry name" value="Wax_synthase_dom"/>
</dbReference>
<dbReference type="GO" id="GO:0008374">
    <property type="term" value="F:O-acyltransferase activity"/>
    <property type="evidence" value="ECO:0007669"/>
    <property type="project" value="InterPro"/>
</dbReference>
<dbReference type="GO" id="GO:0016020">
    <property type="term" value="C:membrane"/>
    <property type="evidence" value="ECO:0007669"/>
    <property type="project" value="UniProtKB-SubCell"/>
</dbReference>
<evidence type="ECO:0000313" key="12">
    <source>
        <dbReference type="EMBL" id="KAF7150353.1"/>
    </source>
</evidence>
<evidence type="ECO:0000259" key="11">
    <source>
        <dbReference type="Pfam" id="PF13813"/>
    </source>
</evidence>
<evidence type="ECO:0000256" key="9">
    <source>
        <dbReference type="SAM" id="MobiDB-lite"/>
    </source>
</evidence>
<feature type="domain" description="Wax synthase" evidence="11">
    <location>
        <begin position="172"/>
        <end position="258"/>
    </location>
</feature>
<accession>A0A834HA62</accession>
<keyword evidence="13" id="KW-1185">Reference proteome</keyword>
<dbReference type="OrthoDB" id="1077582at2759"/>
<dbReference type="GO" id="GO:0006629">
    <property type="term" value="P:lipid metabolic process"/>
    <property type="evidence" value="ECO:0007669"/>
    <property type="project" value="UniProtKB-KW"/>
</dbReference>
<keyword evidence="6" id="KW-0443">Lipid metabolism</keyword>
<sequence length="336" mass="38174">MPRLLSIIPIVSLFFALPLKLHSVNLCGPTAFAIAWLSNFKLLLLAFGKGPLSHPSLSLPHFTAIACFPIRIQQNPPPKSHANLENSLTSQNRDNPYPLDQDGHHSQNPPPKGHNRENPNPRITQNGNTSVWNYAIKVVLLALFWSVYEYSDHIHPKVLLVIYGSLFGLELEPQFNKPHLSTSVQNFWGRRWNLVVSRTLRSTIYEPALCVLAQVIGRKWASLPAVMCTFVVSALMHEIIFYYMGCLQPTWEVTRFFLLHGACVVAEIWIKKVVKDRWRLPRLISTPMSVGFVMVTGFWLFIPQLLRCKLYVRAFEEYAALGAFVKDVVAGVVKLY</sequence>
<feature type="transmembrane region" description="Helical" evidence="10">
    <location>
        <begin position="282"/>
        <end position="302"/>
    </location>
</feature>
<feature type="region of interest" description="Disordered" evidence="9">
    <location>
        <begin position="79"/>
        <end position="124"/>
    </location>
</feature>
<dbReference type="EMBL" id="WJXA01000002">
    <property type="protein sequence ID" value="KAF7150353.1"/>
    <property type="molecule type" value="Genomic_DNA"/>
</dbReference>
<dbReference type="PANTHER" id="PTHR31595">
    <property type="entry name" value="LONG-CHAIN-ALCOHOL O-FATTY-ACYLTRANSFERASE 3-RELATED"/>
    <property type="match status" value="1"/>
</dbReference>
<dbReference type="Proteomes" id="UP000626092">
    <property type="component" value="Unassembled WGS sequence"/>
</dbReference>
<keyword evidence="5 10" id="KW-1133">Transmembrane helix</keyword>
<proteinExistence type="inferred from homology"/>
<evidence type="ECO:0000256" key="2">
    <source>
        <dbReference type="ARBA" id="ARBA00007282"/>
    </source>
</evidence>
<name>A0A834HA62_RHOSS</name>
<evidence type="ECO:0000256" key="5">
    <source>
        <dbReference type="ARBA" id="ARBA00022989"/>
    </source>
</evidence>
<keyword evidence="8" id="KW-0012">Acyltransferase</keyword>
<keyword evidence="3" id="KW-0808">Transferase</keyword>
<comment type="similarity">
    <text evidence="2">Belongs to the wax synthase family.</text>
</comment>
<evidence type="ECO:0000256" key="4">
    <source>
        <dbReference type="ARBA" id="ARBA00022692"/>
    </source>
</evidence>
<evidence type="ECO:0000256" key="3">
    <source>
        <dbReference type="ARBA" id="ARBA00022679"/>
    </source>
</evidence>
<feature type="compositionally biased region" description="Polar residues" evidence="9">
    <location>
        <begin position="83"/>
        <end position="94"/>
    </location>
</feature>